<evidence type="ECO:0008006" key="3">
    <source>
        <dbReference type="Google" id="ProtNLM"/>
    </source>
</evidence>
<gene>
    <name evidence="1" type="ORF">GCM10010946_34660</name>
</gene>
<proteinExistence type="predicted"/>
<evidence type="ECO:0000313" key="2">
    <source>
        <dbReference type="Proteomes" id="UP000653343"/>
    </source>
</evidence>
<keyword evidence="2" id="KW-1185">Reference proteome</keyword>
<evidence type="ECO:0000313" key="1">
    <source>
        <dbReference type="EMBL" id="GGX53139.1"/>
    </source>
</evidence>
<sequence>MDTNHIIDRLGGTKNTAELCDVTQGAVSQWRTKGIPKAQLRYLMLLRPEIFVKDAKQKSVQGEGKEQ</sequence>
<dbReference type="EMBL" id="BMYU01000012">
    <property type="protein sequence ID" value="GGX53139.1"/>
    <property type="molecule type" value="Genomic_DNA"/>
</dbReference>
<accession>A0ABQ2Y355</accession>
<name>A0ABQ2Y355_9BURK</name>
<comment type="caution">
    <text evidence="1">The sequence shown here is derived from an EMBL/GenBank/DDBJ whole genome shotgun (WGS) entry which is preliminary data.</text>
</comment>
<dbReference type="Proteomes" id="UP000653343">
    <property type="component" value="Unassembled WGS sequence"/>
</dbReference>
<organism evidence="1 2">
    <name type="scientific">Undibacterium squillarum</name>
    <dbReference type="NCBI Taxonomy" id="1131567"/>
    <lineage>
        <taxon>Bacteria</taxon>
        <taxon>Pseudomonadati</taxon>
        <taxon>Pseudomonadota</taxon>
        <taxon>Betaproteobacteria</taxon>
        <taxon>Burkholderiales</taxon>
        <taxon>Oxalobacteraceae</taxon>
        <taxon>Undibacterium</taxon>
    </lineage>
</organism>
<dbReference type="Gene3D" id="1.10.260.40">
    <property type="entry name" value="lambda repressor-like DNA-binding domains"/>
    <property type="match status" value="1"/>
</dbReference>
<reference evidence="2" key="1">
    <citation type="journal article" date="2019" name="Int. J. Syst. Evol. Microbiol.">
        <title>The Global Catalogue of Microorganisms (GCM) 10K type strain sequencing project: providing services to taxonomists for standard genome sequencing and annotation.</title>
        <authorList>
            <consortium name="The Broad Institute Genomics Platform"/>
            <consortium name="The Broad Institute Genome Sequencing Center for Infectious Disease"/>
            <person name="Wu L."/>
            <person name="Ma J."/>
        </authorList>
    </citation>
    <scope>NUCLEOTIDE SEQUENCE [LARGE SCALE GENOMIC DNA]</scope>
    <source>
        <strain evidence="2">KCTC 23917</strain>
    </source>
</reference>
<dbReference type="InterPro" id="IPR010982">
    <property type="entry name" value="Lambda_DNA-bd_dom_sf"/>
</dbReference>
<dbReference type="SUPFAM" id="SSF47413">
    <property type="entry name" value="lambda repressor-like DNA-binding domains"/>
    <property type="match status" value="1"/>
</dbReference>
<protein>
    <recommendedName>
        <fullName evidence="3">YdaS antitoxin of YdaST toxin-antitoxin system</fullName>
    </recommendedName>
</protein>
<dbReference type="RefSeq" id="WP_189358795.1">
    <property type="nucleotide sequence ID" value="NZ_BMYU01000012.1"/>
</dbReference>